<dbReference type="AlphaFoldDB" id="A0A0G0QJE3"/>
<dbReference type="Proteomes" id="UP000034246">
    <property type="component" value="Unassembled WGS sequence"/>
</dbReference>
<name>A0A0G0QJE3_9BACT</name>
<dbReference type="EMBL" id="LBWP01000018">
    <property type="protein sequence ID" value="KKR10545.1"/>
    <property type="molecule type" value="Genomic_DNA"/>
</dbReference>
<accession>A0A0G0QJE3</accession>
<protein>
    <submittedName>
        <fullName evidence="1">Uncharacterized protein</fullName>
    </submittedName>
</protein>
<sequence length="126" mass="15056">MEINNNYVKLSLKMVRYKEYVKKMLDENESLFEQFRTVHDKYARDDVKYQAQLNQIGEKVLEVVKEYENRVCANTERSYSQYSANLAEKFQNEIRRVFPMFDFIGVKIKTVRSAPNVSPFKLKKLL</sequence>
<comment type="caution">
    <text evidence="1">The sequence shown here is derived from an EMBL/GenBank/DDBJ whole genome shotgun (WGS) entry which is preliminary data.</text>
</comment>
<gene>
    <name evidence="1" type="ORF">UT39_C0018G0018</name>
</gene>
<organism evidence="1 2">
    <name type="scientific">Candidatus Woesebacteria bacterium GW2011_GWA1_39_21</name>
    <dbReference type="NCBI Taxonomy" id="1618550"/>
    <lineage>
        <taxon>Bacteria</taxon>
        <taxon>Candidatus Woeseibacteriota</taxon>
    </lineage>
</organism>
<dbReference type="STRING" id="1618550.UT39_C0018G0018"/>
<evidence type="ECO:0000313" key="1">
    <source>
        <dbReference type="EMBL" id="KKR10545.1"/>
    </source>
</evidence>
<reference evidence="1 2" key="1">
    <citation type="journal article" date="2015" name="Nature">
        <title>rRNA introns, odd ribosomes, and small enigmatic genomes across a large radiation of phyla.</title>
        <authorList>
            <person name="Brown C.T."/>
            <person name="Hug L.A."/>
            <person name="Thomas B.C."/>
            <person name="Sharon I."/>
            <person name="Castelle C.J."/>
            <person name="Singh A."/>
            <person name="Wilkins M.J."/>
            <person name="Williams K.H."/>
            <person name="Banfield J.F."/>
        </authorList>
    </citation>
    <scope>NUCLEOTIDE SEQUENCE [LARGE SCALE GENOMIC DNA]</scope>
</reference>
<proteinExistence type="predicted"/>
<evidence type="ECO:0000313" key="2">
    <source>
        <dbReference type="Proteomes" id="UP000034246"/>
    </source>
</evidence>